<protein>
    <submittedName>
        <fullName evidence="1">Uncharacterized protein</fullName>
    </submittedName>
</protein>
<accession>A0A2T0W7W9</accession>
<keyword evidence="2" id="KW-1185">Reference proteome</keyword>
<proteinExistence type="predicted"/>
<name>A0A2T0W7W9_9RHOB</name>
<dbReference type="AlphaFoldDB" id="A0A2T0W7W9"/>
<sequence>MDKDQILKRVLAMFDVPVLQNNLRGLWVELMVAEILGPDWKQVGNDWAAWDLERSDGLRVEVKQSASAQSWGNSTTSPRFSIAAAKAYYPDGKTYTPNHSGRRLADLYIFAWHEGGDQRIVSEWRFFVIPAEQLPRQQKSIGLKAIRNLAAEIGAADLREKVTQMAA</sequence>
<evidence type="ECO:0000313" key="2">
    <source>
        <dbReference type="Proteomes" id="UP000238392"/>
    </source>
</evidence>
<dbReference type="Proteomes" id="UP000238392">
    <property type="component" value="Unassembled WGS sequence"/>
</dbReference>
<dbReference type="EMBL" id="PVTQ01000039">
    <property type="protein sequence ID" value="PRY82782.1"/>
    <property type="molecule type" value="Genomic_DNA"/>
</dbReference>
<reference evidence="1 2" key="1">
    <citation type="submission" date="2018-03" db="EMBL/GenBank/DDBJ databases">
        <title>Genomic Encyclopedia of Archaeal and Bacterial Type Strains, Phase II (KMG-II): from individual species to whole genera.</title>
        <authorList>
            <person name="Goeker M."/>
        </authorList>
    </citation>
    <scope>NUCLEOTIDE SEQUENCE [LARGE SCALE GENOMIC DNA]</scope>
    <source>
        <strain evidence="1 2">DSM 100212</strain>
    </source>
</reference>
<organism evidence="1 2">
    <name type="scientific">Donghicola tyrosinivorans</name>
    <dbReference type="NCBI Taxonomy" id="1652492"/>
    <lineage>
        <taxon>Bacteria</taxon>
        <taxon>Pseudomonadati</taxon>
        <taxon>Pseudomonadota</taxon>
        <taxon>Alphaproteobacteria</taxon>
        <taxon>Rhodobacterales</taxon>
        <taxon>Roseobacteraceae</taxon>
        <taxon>Donghicola</taxon>
    </lineage>
</organism>
<comment type="caution">
    <text evidence="1">The sequence shown here is derived from an EMBL/GenBank/DDBJ whole genome shotgun (WGS) entry which is preliminary data.</text>
</comment>
<evidence type="ECO:0000313" key="1">
    <source>
        <dbReference type="EMBL" id="PRY82782.1"/>
    </source>
</evidence>
<gene>
    <name evidence="1" type="ORF">CLV74_1392</name>
</gene>